<proteinExistence type="predicted"/>
<accession>A0A9Q1JB65</accession>
<dbReference type="AlphaFoldDB" id="A0A9Q1JB65"/>
<evidence type="ECO:0000313" key="2">
    <source>
        <dbReference type="Proteomes" id="UP001152622"/>
    </source>
</evidence>
<reference evidence="1" key="1">
    <citation type="journal article" date="2023" name="Science">
        <title>Genome structures resolve the early diversification of teleost fishes.</title>
        <authorList>
            <person name="Parey E."/>
            <person name="Louis A."/>
            <person name="Montfort J."/>
            <person name="Bouchez O."/>
            <person name="Roques C."/>
            <person name="Iampietro C."/>
            <person name="Lluch J."/>
            <person name="Castinel A."/>
            <person name="Donnadieu C."/>
            <person name="Desvignes T."/>
            <person name="Floi Bucao C."/>
            <person name="Jouanno E."/>
            <person name="Wen M."/>
            <person name="Mejri S."/>
            <person name="Dirks R."/>
            <person name="Jansen H."/>
            <person name="Henkel C."/>
            <person name="Chen W.J."/>
            <person name="Zahm M."/>
            <person name="Cabau C."/>
            <person name="Klopp C."/>
            <person name="Thompson A.W."/>
            <person name="Robinson-Rechavi M."/>
            <person name="Braasch I."/>
            <person name="Lecointre G."/>
            <person name="Bobe J."/>
            <person name="Postlethwait J.H."/>
            <person name="Berthelot C."/>
            <person name="Roest Crollius H."/>
            <person name="Guiguen Y."/>
        </authorList>
    </citation>
    <scope>NUCLEOTIDE SEQUENCE</scope>
    <source>
        <strain evidence="1">WJC10195</strain>
    </source>
</reference>
<evidence type="ECO:0000313" key="1">
    <source>
        <dbReference type="EMBL" id="KAJ8380291.1"/>
    </source>
</evidence>
<keyword evidence="2" id="KW-1185">Reference proteome</keyword>
<protein>
    <submittedName>
        <fullName evidence="1">Uncharacterized protein</fullName>
    </submittedName>
</protein>
<sequence>MEGQGPSGEMGFTLNKHDRDPRWLGIKMSPQQEDLMRCVTMRARYDVMTLCHILRGVGQCSVRMIEPRVAPRRPWGETSPPLYLNYSGAIKASNGASSPAPELPASLLRSHWRCSALNAGCPRGVSTKLAKAIEV</sequence>
<dbReference type="EMBL" id="JAINUF010000001">
    <property type="protein sequence ID" value="KAJ8380291.1"/>
    <property type="molecule type" value="Genomic_DNA"/>
</dbReference>
<dbReference type="Proteomes" id="UP001152622">
    <property type="component" value="Chromosome 1"/>
</dbReference>
<comment type="caution">
    <text evidence="1">The sequence shown here is derived from an EMBL/GenBank/DDBJ whole genome shotgun (WGS) entry which is preliminary data.</text>
</comment>
<gene>
    <name evidence="1" type="ORF">SKAU_G00010690</name>
</gene>
<name>A0A9Q1JB65_SYNKA</name>
<organism evidence="1 2">
    <name type="scientific">Synaphobranchus kaupii</name>
    <name type="common">Kaup's arrowtooth eel</name>
    <dbReference type="NCBI Taxonomy" id="118154"/>
    <lineage>
        <taxon>Eukaryota</taxon>
        <taxon>Metazoa</taxon>
        <taxon>Chordata</taxon>
        <taxon>Craniata</taxon>
        <taxon>Vertebrata</taxon>
        <taxon>Euteleostomi</taxon>
        <taxon>Actinopterygii</taxon>
        <taxon>Neopterygii</taxon>
        <taxon>Teleostei</taxon>
        <taxon>Anguilliformes</taxon>
        <taxon>Synaphobranchidae</taxon>
        <taxon>Synaphobranchus</taxon>
    </lineage>
</organism>